<gene>
    <name evidence="1" type="ORF">ETE84_20465</name>
</gene>
<comment type="caution">
    <text evidence="1">The sequence shown here is derived from an EMBL/GenBank/DDBJ whole genome shotgun (WGS) entry which is preliminary data.</text>
</comment>
<accession>A0A483KBI5</accession>
<proteinExistence type="predicted"/>
<reference evidence="1" key="1">
    <citation type="submission" date="2019-01" db="EMBL/GenBank/DDBJ databases">
        <authorList>
            <person name="Lista F."/>
            <person name="Anselmo A."/>
        </authorList>
    </citation>
    <scope>NUCLEOTIDE SEQUENCE</scope>
    <source>
        <strain evidence="1">8S</strain>
    </source>
</reference>
<dbReference type="EMBL" id="SDCO01000014">
    <property type="protein sequence ID" value="TCX59385.1"/>
    <property type="molecule type" value="Genomic_DNA"/>
</dbReference>
<organism evidence="1">
    <name type="scientific">Klebsiella quasipneumoniae</name>
    <dbReference type="NCBI Taxonomy" id="1463165"/>
    <lineage>
        <taxon>Bacteria</taxon>
        <taxon>Pseudomonadati</taxon>
        <taxon>Pseudomonadota</taxon>
        <taxon>Gammaproteobacteria</taxon>
        <taxon>Enterobacterales</taxon>
        <taxon>Enterobacteriaceae</taxon>
        <taxon>Klebsiella/Raoultella group</taxon>
        <taxon>Klebsiella</taxon>
        <taxon>Klebsiella pneumoniae complex</taxon>
    </lineage>
</organism>
<protein>
    <submittedName>
        <fullName evidence="1">Oxygen tolerance domain protein</fullName>
    </submittedName>
</protein>
<name>A0A483KBI5_9ENTR</name>
<dbReference type="AlphaFoldDB" id="A0A483KBI5"/>
<evidence type="ECO:0000313" key="1">
    <source>
        <dbReference type="EMBL" id="TCX59385.1"/>
    </source>
</evidence>
<dbReference type="PANTHER" id="PTHR40940:SF1">
    <property type="entry name" value="PROTEIN BATD"/>
    <property type="match status" value="1"/>
</dbReference>
<dbReference type="InterPro" id="IPR025738">
    <property type="entry name" value="BatD"/>
</dbReference>
<dbReference type="RefSeq" id="WP_085551847.1">
    <property type="nucleotide sequence ID" value="NZ_CABMNN010000002.1"/>
</dbReference>
<dbReference type="PANTHER" id="PTHR40940">
    <property type="entry name" value="PROTEIN BATD-RELATED"/>
    <property type="match status" value="1"/>
</dbReference>
<sequence>MKLIWLILVAALPCQAAMTVTRELVAPEHVVPGQPVRVAVTFWTDSWFNPPPQWPGFPVENGDILSKAEPNQLLTRHAEGTSWSGVRMERQLTAWDAGKLRLPAFEMTLTASGQAPVTVKLPALETQVNWPQGIEQPDRFLPASGLSLSQKVNIYRSGKDKTLRAGDVIERVVTVRATEVMPAQIPPLLYAISGTHTQRLPPENRLLTSGRGDLEGAERVETLRYLPVVAGEVTLPPIKLRWWDTTHQQWQTAELPGSTYRIAASRSAGAESSLKGDRGTLTRQNALMLAGGLALLMLMFIFRRTLLRSARYLSHRWRRFWQPLSLPGQTPDNRSSR</sequence>